<dbReference type="Gene3D" id="3.40.50.620">
    <property type="entry name" value="HUPs"/>
    <property type="match status" value="1"/>
</dbReference>
<dbReference type="Pfam" id="PF00582">
    <property type="entry name" value="Usp"/>
    <property type="match status" value="1"/>
</dbReference>
<dbReference type="Proteomes" id="UP000005408">
    <property type="component" value="Unassembled WGS sequence"/>
</dbReference>
<organism evidence="2 3">
    <name type="scientific">Magallana gigas</name>
    <name type="common">Pacific oyster</name>
    <name type="synonym">Crassostrea gigas</name>
    <dbReference type="NCBI Taxonomy" id="29159"/>
    <lineage>
        <taxon>Eukaryota</taxon>
        <taxon>Metazoa</taxon>
        <taxon>Spiralia</taxon>
        <taxon>Lophotrochozoa</taxon>
        <taxon>Mollusca</taxon>
        <taxon>Bivalvia</taxon>
        <taxon>Autobranchia</taxon>
        <taxon>Pteriomorphia</taxon>
        <taxon>Ostreida</taxon>
        <taxon>Ostreoidea</taxon>
        <taxon>Ostreidae</taxon>
        <taxon>Magallana</taxon>
    </lineage>
</organism>
<name>A0A8W8LZ89_MAGGI</name>
<dbReference type="InterPro" id="IPR006016">
    <property type="entry name" value="UspA"/>
</dbReference>
<dbReference type="PANTHER" id="PTHR43010">
    <property type="entry name" value="UNIVERSAL STRESS PROTEIN SLR1230"/>
    <property type="match status" value="1"/>
</dbReference>
<dbReference type="EnsemblMetazoa" id="G29815.1">
    <property type="protein sequence ID" value="G29815.1:cds"/>
    <property type="gene ID" value="G29815"/>
</dbReference>
<keyword evidence="3" id="KW-1185">Reference proteome</keyword>
<dbReference type="InterPro" id="IPR051688">
    <property type="entry name" value="USP_A"/>
</dbReference>
<dbReference type="SUPFAM" id="SSF52402">
    <property type="entry name" value="Adenine nucleotide alpha hydrolases-like"/>
    <property type="match status" value="1"/>
</dbReference>
<dbReference type="PANTHER" id="PTHR43010:SF1">
    <property type="entry name" value="USPA DOMAIN-CONTAINING PROTEIN"/>
    <property type="match status" value="1"/>
</dbReference>
<sequence>MTEGKVRSVYADKPGEGIVRIAEELGADLIAMGSRGEGTVRRTMTGSASDYVLHHSTVPVLICPPNNRPK</sequence>
<feature type="domain" description="UspA" evidence="1">
    <location>
        <begin position="8"/>
        <end position="64"/>
    </location>
</feature>
<reference evidence="2" key="1">
    <citation type="submission" date="2022-08" db="UniProtKB">
        <authorList>
            <consortium name="EnsemblMetazoa"/>
        </authorList>
    </citation>
    <scope>IDENTIFICATION</scope>
    <source>
        <strain evidence="2">05x7-T-G4-1.051#20</strain>
    </source>
</reference>
<proteinExistence type="predicted"/>
<accession>A0A8W8LZ89</accession>
<dbReference type="CDD" id="cd23659">
    <property type="entry name" value="USP_At3g01520-like"/>
    <property type="match status" value="1"/>
</dbReference>
<dbReference type="InterPro" id="IPR006015">
    <property type="entry name" value="Universal_stress_UspA"/>
</dbReference>
<dbReference type="PRINTS" id="PR01438">
    <property type="entry name" value="UNVRSLSTRESS"/>
</dbReference>
<dbReference type="InterPro" id="IPR014729">
    <property type="entry name" value="Rossmann-like_a/b/a_fold"/>
</dbReference>
<evidence type="ECO:0000259" key="1">
    <source>
        <dbReference type="Pfam" id="PF00582"/>
    </source>
</evidence>
<dbReference type="AlphaFoldDB" id="A0A8W8LZ89"/>
<evidence type="ECO:0000313" key="3">
    <source>
        <dbReference type="Proteomes" id="UP000005408"/>
    </source>
</evidence>
<evidence type="ECO:0000313" key="2">
    <source>
        <dbReference type="EnsemblMetazoa" id="G29815.1:cds"/>
    </source>
</evidence>
<protein>
    <recommendedName>
        <fullName evidence="1">UspA domain-containing protein</fullName>
    </recommendedName>
</protein>